<feature type="site" description="Important for dimerization" evidence="11">
    <location>
        <position position="177"/>
    </location>
</feature>
<feature type="region of interest" description="Important for dimerization" evidence="11">
    <location>
        <begin position="242"/>
        <end position="277"/>
    </location>
</feature>
<dbReference type="InterPro" id="IPR036406">
    <property type="entry name" value="Coprogen_oxidase_aer_sf"/>
</dbReference>
<keyword evidence="6 11" id="KW-0560">Oxidoreductase</keyword>
<organism evidence="13 15">
    <name type="scientific">Legionella moravica</name>
    <dbReference type="NCBI Taxonomy" id="39962"/>
    <lineage>
        <taxon>Bacteria</taxon>
        <taxon>Pseudomonadati</taxon>
        <taxon>Pseudomonadota</taxon>
        <taxon>Gammaproteobacteria</taxon>
        <taxon>Legionellales</taxon>
        <taxon>Legionellaceae</taxon>
        <taxon>Legionella</taxon>
    </lineage>
</organism>
<dbReference type="InterPro" id="IPR001260">
    <property type="entry name" value="Coprogen_oxidase_aer"/>
</dbReference>
<dbReference type="GO" id="GO:0006782">
    <property type="term" value="P:protoporphyrinogen IX biosynthetic process"/>
    <property type="evidence" value="ECO:0007669"/>
    <property type="project" value="UniProtKB-UniRule"/>
</dbReference>
<dbReference type="HAMAP" id="MF_00333">
    <property type="entry name" value="Coprogen_oxidas"/>
    <property type="match status" value="1"/>
</dbReference>
<comment type="subcellular location">
    <subcellularLocation>
        <location evidence="1 11">Cytoplasm</location>
    </subcellularLocation>
</comment>
<evidence type="ECO:0000256" key="2">
    <source>
        <dbReference type="ARBA" id="ARBA00005168"/>
    </source>
</evidence>
<dbReference type="EMBL" id="LNYN01000014">
    <property type="protein sequence ID" value="KTD35410.1"/>
    <property type="molecule type" value="Genomic_DNA"/>
</dbReference>
<dbReference type="Pfam" id="PF01218">
    <property type="entry name" value="Coprogen_oxidas"/>
    <property type="match status" value="1"/>
</dbReference>
<evidence type="ECO:0000313" key="13">
    <source>
        <dbReference type="EMBL" id="STX61994.1"/>
    </source>
</evidence>
<reference evidence="12 14" key="1">
    <citation type="submission" date="2015-11" db="EMBL/GenBank/DDBJ databases">
        <title>Genomic analysis of 38 Legionella species identifies large and diverse effector repertoires.</title>
        <authorList>
            <person name="Burstein D."/>
            <person name="Amaro F."/>
            <person name="Zusman T."/>
            <person name="Lifshitz Z."/>
            <person name="Cohen O."/>
            <person name="Gilbert J.A."/>
            <person name="Pupko T."/>
            <person name="Shuman H.A."/>
            <person name="Segal G."/>
        </authorList>
    </citation>
    <scope>NUCLEOTIDE SEQUENCE [LARGE SCALE GENOMIC DNA]</scope>
    <source>
        <strain evidence="12 14">ATCC 43877</strain>
    </source>
</reference>
<evidence type="ECO:0000256" key="8">
    <source>
        <dbReference type="ARBA" id="ARBA00023244"/>
    </source>
</evidence>
<dbReference type="Proteomes" id="UP000054985">
    <property type="component" value="Unassembled WGS sequence"/>
</dbReference>
<keyword evidence="5 11" id="KW-0963">Cytoplasm</keyword>
<dbReference type="PANTHER" id="PTHR10755">
    <property type="entry name" value="COPROPORPHYRINOGEN III OXIDASE, MITOCHONDRIAL"/>
    <property type="match status" value="1"/>
</dbReference>
<reference evidence="13 15" key="2">
    <citation type="submission" date="2018-06" db="EMBL/GenBank/DDBJ databases">
        <authorList>
            <consortium name="Pathogen Informatics"/>
            <person name="Doyle S."/>
        </authorList>
    </citation>
    <scope>NUCLEOTIDE SEQUENCE [LARGE SCALE GENOMIC DNA]</scope>
    <source>
        <strain evidence="13 15">NCTC12239</strain>
    </source>
</reference>
<comment type="catalytic activity">
    <reaction evidence="9 11">
        <text>coproporphyrinogen III + O2 + 2 H(+) = protoporphyrinogen IX + 2 CO2 + 2 H2O</text>
        <dbReference type="Rhea" id="RHEA:18257"/>
        <dbReference type="ChEBI" id="CHEBI:15377"/>
        <dbReference type="ChEBI" id="CHEBI:15378"/>
        <dbReference type="ChEBI" id="CHEBI:15379"/>
        <dbReference type="ChEBI" id="CHEBI:16526"/>
        <dbReference type="ChEBI" id="CHEBI:57307"/>
        <dbReference type="ChEBI" id="CHEBI:57309"/>
        <dbReference type="EC" id="1.3.3.3"/>
    </reaction>
</comment>
<dbReference type="GO" id="GO:0046872">
    <property type="term" value="F:metal ion binding"/>
    <property type="evidence" value="ECO:0007669"/>
    <property type="project" value="UniProtKB-KW"/>
</dbReference>
<gene>
    <name evidence="13" type="primary">hemF_1</name>
    <name evidence="11 12" type="synonym">hemF</name>
    <name evidence="12" type="ORF">Lmor_0857</name>
    <name evidence="13" type="ORF">NCTC12239_00912</name>
</gene>
<comment type="cofactor">
    <cofactor evidence="11">
        <name>a divalent metal cation</name>
        <dbReference type="ChEBI" id="CHEBI:60240"/>
    </cofactor>
</comment>
<dbReference type="PROSITE" id="PS01021">
    <property type="entry name" value="COPROGEN_OXIDASE"/>
    <property type="match status" value="1"/>
</dbReference>
<comment type="subunit">
    <text evidence="4 11">Homodimer.</text>
</comment>
<evidence type="ECO:0000256" key="6">
    <source>
        <dbReference type="ARBA" id="ARBA00023002"/>
    </source>
</evidence>
<feature type="binding site" evidence="11">
    <location>
        <begin position="110"/>
        <end position="112"/>
    </location>
    <ligand>
        <name>substrate</name>
    </ligand>
</feature>
<dbReference type="EMBL" id="UGOG01000001">
    <property type="protein sequence ID" value="STX61994.1"/>
    <property type="molecule type" value="Genomic_DNA"/>
</dbReference>
<evidence type="ECO:0000256" key="9">
    <source>
        <dbReference type="ARBA" id="ARBA00049102"/>
    </source>
</evidence>
<comment type="pathway">
    <text evidence="2 11">Porphyrin-containing compound metabolism; protoporphyrin-IX biosynthesis; protoporphyrinogen-IX from coproporphyrinogen-III (O2 route): step 1/1.</text>
</comment>
<evidence type="ECO:0000313" key="14">
    <source>
        <dbReference type="Proteomes" id="UP000054985"/>
    </source>
</evidence>
<feature type="binding site" evidence="11">
    <location>
        <begin position="260"/>
        <end position="262"/>
    </location>
    <ligand>
        <name>substrate</name>
    </ligand>
</feature>
<keyword evidence="14" id="KW-1185">Reference proteome</keyword>
<comment type="function">
    <text evidence="10 11">Involved in the heme biosynthesis. Catalyzes the aerobic oxidative decarboxylation of propionate groups of rings A and B of coproporphyrinogen-III to yield the vinyl groups in protoporphyrinogen-IX.</text>
</comment>
<evidence type="ECO:0000256" key="11">
    <source>
        <dbReference type="HAMAP-Rule" id="MF_00333"/>
    </source>
</evidence>
<dbReference type="PANTHER" id="PTHR10755:SF0">
    <property type="entry name" value="OXYGEN-DEPENDENT COPROPORPHYRINOGEN-III OXIDASE, MITOCHONDRIAL"/>
    <property type="match status" value="1"/>
</dbReference>
<name>A0A378JTP9_9GAMM</name>
<dbReference type="GO" id="GO:0004109">
    <property type="term" value="F:coproporphyrinogen oxidase activity"/>
    <property type="evidence" value="ECO:0007669"/>
    <property type="project" value="UniProtKB-UniRule"/>
</dbReference>
<keyword evidence="11" id="KW-0479">Metal-binding</keyword>
<dbReference type="STRING" id="39962.Lmor_0857"/>
<feature type="active site" description="Proton donor" evidence="11">
    <location>
        <position position="108"/>
    </location>
</feature>
<dbReference type="InterPro" id="IPR018375">
    <property type="entry name" value="Coprogen_oxidase_CS"/>
</dbReference>
<dbReference type="SUPFAM" id="SSF102886">
    <property type="entry name" value="Coproporphyrinogen III oxidase"/>
    <property type="match status" value="1"/>
</dbReference>
<comment type="similarity">
    <text evidence="3 11">Belongs to the aerobic coproporphyrinogen-III oxidase family.</text>
</comment>
<dbReference type="AlphaFoldDB" id="A0A378JTP9"/>
<evidence type="ECO:0000256" key="3">
    <source>
        <dbReference type="ARBA" id="ARBA00010644"/>
    </source>
</evidence>
<feature type="binding site" evidence="11">
    <location>
        <position position="108"/>
    </location>
    <ligand>
        <name>a divalent metal cation</name>
        <dbReference type="ChEBI" id="CHEBI:60240"/>
    </ligand>
</feature>
<evidence type="ECO:0000313" key="12">
    <source>
        <dbReference type="EMBL" id="KTD35410.1"/>
    </source>
</evidence>
<proteinExistence type="inferred from homology"/>
<dbReference type="GO" id="GO:0042803">
    <property type="term" value="F:protein homodimerization activity"/>
    <property type="evidence" value="ECO:0007669"/>
    <property type="project" value="UniProtKB-UniRule"/>
</dbReference>
<evidence type="ECO:0000256" key="4">
    <source>
        <dbReference type="ARBA" id="ARBA00011738"/>
    </source>
</evidence>
<evidence type="ECO:0000313" key="15">
    <source>
        <dbReference type="Proteomes" id="UP000254040"/>
    </source>
</evidence>
<dbReference type="FunFam" id="3.40.1500.10:FF:000001">
    <property type="entry name" value="Oxygen-dependent coproporphyrinogen-III oxidase"/>
    <property type="match status" value="1"/>
</dbReference>
<feature type="binding site" evidence="11">
    <location>
        <position position="177"/>
    </location>
    <ligand>
        <name>a divalent metal cation</name>
        <dbReference type="ChEBI" id="CHEBI:60240"/>
    </ligand>
</feature>
<dbReference type="RefSeq" id="WP_028383562.1">
    <property type="nucleotide sequence ID" value="NZ_CAAAJG010000002.1"/>
</dbReference>
<dbReference type="UniPathway" id="UPA00251">
    <property type="reaction ID" value="UER00322"/>
</dbReference>
<dbReference type="GO" id="GO:0005737">
    <property type="term" value="C:cytoplasm"/>
    <property type="evidence" value="ECO:0007669"/>
    <property type="project" value="UniProtKB-SubCell"/>
</dbReference>
<dbReference type="NCBIfam" id="NF003727">
    <property type="entry name" value="PRK05330.1"/>
    <property type="match status" value="1"/>
</dbReference>
<feature type="binding site" evidence="11">
    <location>
        <position position="94"/>
    </location>
    <ligand>
        <name>substrate</name>
    </ligand>
</feature>
<dbReference type="PIRSF" id="PIRSF000166">
    <property type="entry name" value="Coproporphyri_ox"/>
    <property type="match status" value="1"/>
</dbReference>
<evidence type="ECO:0000256" key="7">
    <source>
        <dbReference type="ARBA" id="ARBA00023133"/>
    </source>
</evidence>
<dbReference type="EC" id="1.3.3.3" evidence="11"/>
<keyword evidence="8 11" id="KW-0627">Porphyrin biosynthesis</keyword>
<dbReference type="PRINTS" id="PR00073">
    <property type="entry name" value="COPRGNOXDASE"/>
</dbReference>
<sequence>MNMNYITQVQSYLSELQSSICQELLLIDGKANFISDRWEDPNLGYGVSCVIANGDVFEKAGVNFSHVKGKHLPGSATEKRPELSGYQFEALGVSLVIHPVNPYVPTTHANFRLFMATKEGAEPVWWFGGGFDLTPYYGFEEDCVFWHTMAKEACDPFGDEVYLHYKKWCDDYFYLKHRQEPRGIGGLFFDDLNQWDFETCFNFLQSVGNQFMKAYVPIVMRRYNIPYFERQKDFQLYRRGRYAEFNLVYDRGTAFGLQTGGRIESILMSLPPKATWVYNWHPHSGTEEAKLYTHFLIHKNWLEPARN</sequence>
<evidence type="ECO:0000256" key="1">
    <source>
        <dbReference type="ARBA" id="ARBA00004496"/>
    </source>
</evidence>
<accession>A0A378JTP9</accession>
<evidence type="ECO:0000256" key="5">
    <source>
        <dbReference type="ARBA" id="ARBA00022490"/>
    </source>
</evidence>
<protein>
    <recommendedName>
        <fullName evidence="11">Oxygen-dependent coproporphyrinogen-III oxidase</fullName>
        <shortName evidence="11">CPO</shortName>
        <shortName evidence="11">Coprogen oxidase</shortName>
        <shortName evidence="11">Coproporphyrinogenase</shortName>
        <ecNumber evidence="11">1.3.3.3</ecNumber>
    </recommendedName>
</protein>
<dbReference type="Gene3D" id="3.40.1500.10">
    <property type="entry name" value="Coproporphyrinogen III oxidase, aerobic"/>
    <property type="match status" value="1"/>
</dbReference>
<dbReference type="Proteomes" id="UP000254040">
    <property type="component" value="Unassembled WGS sequence"/>
</dbReference>
<keyword evidence="7 11" id="KW-0350">Heme biosynthesis</keyword>
<feature type="binding site" evidence="11">
    <location>
        <position position="98"/>
    </location>
    <ligand>
        <name>a divalent metal cation</name>
        <dbReference type="ChEBI" id="CHEBI:60240"/>
    </ligand>
</feature>
<evidence type="ECO:0000256" key="10">
    <source>
        <dbReference type="ARBA" id="ARBA00059657"/>
    </source>
</evidence>
<feature type="binding site" evidence="11">
    <location>
        <position position="147"/>
    </location>
    <ligand>
        <name>a divalent metal cation</name>
        <dbReference type="ChEBI" id="CHEBI:60240"/>
    </ligand>
</feature>